<dbReference type="AlphaFoldDB" id="A0A521E9W1"/>
<sequence>MVCLIMLSIYACSKKDNSEPVDLNPSFDRKALLTNLADNIIIPSYAGFKIKLDLMVSKCDAFTAAPTVTSLADFRTAWVDAYKEWQKIEMIDVGPSQAQTIRSFFNIYPTNVEAINANIANGTINFDLPVTYSQQGFPALDYLINGLAGSDADIVAFYTTASDAAKRIAYLKKLTAQMNVIFNKVYTPWTTGYRDEFIRKSGTDASSSLAVLLNGYILNYERYVRSGKIGIPSGIMGSTLITPSPEKIEAYYKKDLSKDLALIAQQAVLDFYRGKAFNSSTTGPSIKSYFAALNTKDNNGKLLADVLDEQFVKALAKLNDLSPYFMQQIQTDRTKMTITFDEMQLAVRYMKLDMTSAMGIVITYTDNDGD</sequence>
<dbReference type="EMBL" id="FXSZ01000012">
    <property type="protein sequence ID" value="SMO79960.1"/>
    <property type="molecule type" value="Genomic_DNA"/>
</dbReference>
<dbReference type="Pfam" id="PF09375">
    <property type="entry name" value="Peptidase_M75"/>
    <property type="match status" value="1"/>
</dbReference>
<dbReference type="Gene3D" id="1.20.1420.20">
    <property type="entry name" value="M75 peptidase, HXXE motif"/>
    <property type="match status" value="1"/>
</dbReference>
<keyword evidence="5" id="KW-1185">Reference proteome</keyword>
<keyword evidence="4" id="KW-0449">Lipoprotein</keyword>
<comment type="subcellular location">
    <subcellularLocation>
        <location evidence="1">Cell envelope</location>
    </subcellularLocation>
</comment>
<keyword evidence="2" id="KW-0732">Signal</keyword>
<evidence type="ECO:0000256" key="2">
    <source>
        <dbReference type="ARBA" id="ARBA00022729"/>
    </source>
</evidence>
<proteinExistence type="predicted"/>
<name>A0A521E9W1_9SPHI</name>
<evidence type="ECO:0000256" key="1">
    <source>
        <dbReference type="ARBA" id="ARBA00004196"/>
    </source>
</evidence>
<reference evidence="4 5" key="1">
    <citation type="submission" date="2017-05" db="EMBL/GenBank/DDBJ databases">
        <authorList>
            <person name="Varghese N."/>
            <person name="Submissions S."/>
        </authorList>
    </citation>
    <scope>NUCLEOTIDE SEQUENCE [LARGE SCALE GENOMIC DNA]</scope>
    <source>
        <strain evidence="4 5">DSM 21342</strain>
    </source>
</reference>
<dbReference type="CDD" id="cd14659">
    <property type="entry name" value="Imelysin-like_IPPA"/>
    <property type="match status" value="1"/>
</dbReference>
<organism evidence="4 5">
    <name type="scientific">Solitalea koreensis</name>
    <dbReference type="NCBI Taxonomy" id="543615"/>
    <lineage>
        <taxon>Bacteria</taxon>
        <taxon>Pseudomonadati</taxon>
        <taxon>Bacteroidota</taxon>
        <taxon>Sphingobacteriia</taxon>
        <taxon>Sphingobacteriales</taxon>
        <taxon>Sphingobacteriaceae</taxon>
        <taxon>Solitalea</taxon>
    </lineage>
</organism>
<evidence type="ECO:0000313" key="5">
    <source>
        <dbReference type="Proteomes" id="UP000315971"/>
    </source>
</evidence>
<evidence type="ECO:0000313" key="4">
    <source>
        <dbReference type="EMBL" id="SMO79960.1"/>
    </source>
</evidence>
<accession>A0A521E9W1</accession>
<evidence type="ECO:0000259" key="3">
    <source>
        <dbReference type="Pfam" id="PF09375"/>
    </source>
</evidence>
<dbReference type="Proteomes" id="UP000315971">
    <property type="component" value="Unassembled WGS sequence"/>
</dbReference>
<dbReference type="InterPro" id="IPR034984">
    <property type="entry name" value="Imelysin-like_IPPA"/>
</dbReference>
<feature type="domain" description="Imelysin-like" evidence="3">
    <location>
        <begin position="41"/>
        <end position="338"/>
    </location>
</feature>
<dbReference type="GO" id="GO:0030313">
    <property type="term" value="C:cell envelope"/>
    <property type="evidence" value="ECO:0007669"/>
    <property type="project" value="UniProtKB-SubCell"/>
</dbReference>
<dbReference type="InterPro" id="IPR038352">
    <property type="entry name" value="Imelysin_sf"/>
</dbReference>
<gene>
    <name evidence="4" type="ORF">SAMN06265350_11245</name>
</gene>
<dbReference type="InterPro" id="IPR018976">
    <property type="entry name" value="Imelysin-like"/>
</dbReference>
<protein>
    <submittedName>
        <fullName evidence="4">Predicted lipoprotein</fullName>
    </submittedName>
</protein>